<dbReference type="Gene3D" id="3.30.70.270">
    <property type="match status" value="1"/>
</dbReference>
<dbReference type="InterPro" id="IPR050951">
    <property type="entry name" value="Retrovirus_Pol_polyprotein"/>
</dbReference>
<organism evidence="1">
    <name type="scientific">Manihot esculenta</name>
    <name type="common">Cassava</name>
    <name type="synonym">Jatropha manihot</name>
    <dbReference type="NCBI Taxonomy" id="3983"/>
    <lineage>
        <taxon>Eukaryota</taxon>
        <taxon>Viridiplantae</taxon>
        <taxon>Streptophyta</taxon>
        <taxon>Embryophyta</taxon>
        <taxon>Tracheophyta</taxon>
        <taxon>Spermatophyta</taxon>
        <taxon>Magnoliopsida</taxon>
        <taxon>eudicotyledons</taxon>
        <taxon>Gunneridae</taxon>
        <taxon>Pentapetalae</taxon>
        <taxon>rosids</taxon>
        <taxon>fabids</taxon>
        <taxon>Malpighiales</taxon>
        <taxon>Euphorbiaceae</taxon>
        <taxon>Crotonoideae</taxon>
        <taxon>Manihoteae</taxon>
        <taxon>Manihot</taxon>
    </lineage>
</organism>
<protein>
    <recommendedName>
        <fullName evidence="2">Reverse transcriptase/retrotransposon-derived protein RNase H-like domain-containing protein</fullName>
    </recommendedName>
</protein>
<dbReference type="SUPFAM" id="SSF56672">
    <property type="entry name" value="DNA/RNA polymerases"/>
    <property type="match status" value="1"/>
</dbReference>
<dbReference type="PANTHER" id="PTHR37984">
    <property type="entry name" value="PROTEIN CBG26694"/>
    <property type="match status" value="1"/>
</dbReference>
<dbReference type="AlphaFoldDB" id="A0A2C9W200"/>
<dbReference type="STRING" id="3983.A0A2C9W200"/>
<dbReference type="InterPro" id="IPR043502">
    <property type="entry name" value="DNA/RNA_pol_sf"/>
</dbReference>
<gene>
    <name evidence="1" type="ORF">MANES_04G052900</name>
</gene>
<name>A0A2C9W200_MANES</name>
<accession>A0A2C9W200</accession>
<dbReference type="PANTHER" id="PTHR37984:SF5">
    <property type="entry name" value="PROTEIN NYNRIN-LIKE"/>
    <property type="match status" value="1"/>
</dbReference>
<reference evidence="1" key="1">
    <citation type="submission" date="2016-02" db="EMBL/GenBank/DDBJ databases">
        <title>WGS assembly of Manihot esculenta.</title>
        <authorList>
            <person name="Bredeson J.V."/>
            <person name="Prochnik S.E."/>
            <person name="Lyons J.B."/>
            <person name="Schmutz J."/>
            <person name="Grimwood J."/>
            <person name="Vrebalov J."/>
            <person name="Bart R.S."/>
            <person name="Amuge T."/>
            <person name="Ferguson M.E."/>
            <person name="Green R."/>
            <person name="Putnam N."/>
            <person name="Stites J."/>
            <person name="Rounsley S."/>
            <person name="Rokhsar D.S."/>
        </authorList>
    </citation>
    <scope>NUCLEOTIDE SEQUENCE [LARGE SCALE GENOMIC DNA]</scope>
    <source>
        <tissue evidence="1">Leaf</tissue>
    </source>
</reference>
<dbReference type="EMBL" id="CM004390">
    <property type="protein sequence ID" value="OAY52044.1"/>
    <property type="molecule type" value="Genomic_DNA"/>
</dbReference>
<dbReference type="InterPro" id="IPR043128">
    <property type="entry name" value="Rev_trsase/Diguanyl_cyclase"/>
</dbReference>
<sequence>MRTHKLFAKASKCYFEEKAVEYLGHVINGEGVHTDPKKVQAVQAWPIPQNGYGQIAKPFNTLLKKGNFQREEAAQLAFETLKGAMVKAPVLSLPDFSKPFLIWITHHSFMELKGAQEIHWGYWTSRLVVHAVNTAGLVEDSSDEQQASYSADLILNKAAGCAASLIVQGWLGQQNCLRVGISARQQVSVGRPKSLARLD</sequence>
<evidence type="ECO:0000313" key="1">
    <source>
        <dbReference type="EMBL" id="OAY52044.1"/>
    </source>
</evidence>
<evidence type="ECO:0008006" key="2">
    <source>
        <dbReference type="Google" id="ProtNLM"/>
    </source>
</evidence>
<proteinExistence type="predicted"/>